<sequence>MTRTPRLRRRWFAAGGLMALLGAALIVASIVWQWRHIPYGLGVAALAIGCAVVAVVVIRRAVWKAVAGVAVAALVVTGGVAAVTGISPKDLPRWDRRVFEGVSGLSARTGDLLVSGGTAYDAASGDVVWSVGRGIVDPMLVRSDIVVLGTPDETMALETSTGKELWRSPVAGRGIATNGNILVVSRSVSDSDFEAIALDLATGEVVWQRTGRPVMECDLGPTDLYSVALDQTHVLVDHDGGQTELLSVADGSTTVADVDCSVTARMVGDVLVETSGRTLLGRSPADGTRLWSTPIDESWTVEGAGSEVFSTGPAVGDSIELTAIDVSTGRSRPVEPPAGTIRQMSSTERFRTADLWVPLDLESGTAMWNPGTDALVEIPDAESIDDYSVDAHSGWIALSGRTRDLTGDVTRLCWALSPDGELFGPAPGPGCYVDEGIMDAGHAVYPLT</sequence>
<protein>
    <recommendedName>
        <fullName evidence="2">Pyrrolo-quinoline quinone repeat domain-containing protein</fullName>
    </recommendedName>
</protein>
<accession>A0ABR5CFT2</accession>
<dbReference type="Pfam" id="PF13360">
    <property type="entry name" value="PQQ_2"/>
    <property type="match status" value="1"/>
</dbReference>
<evidence type="ECO:0000313" key="3">
    <source>
        <dbReference type="EMBL" id="KJC64454.1"/>
    </source>
</evidence>
<dbReference type="InterPro" id="IPR002372">
    <property type="entry name" value="PQQ_rpt_dom"/>
</dbReference>
<gene>
    <name evidence="3" type="ORF">TZ00_08550</name>
</gene>
<reference evidence="3 4" key="1">
    <citation type="journal article" date="2001" name="Int. J. Syst. Evol. Microbiol.">
        <title>Agreia bicolorata gen. nov., sp. nov., to accommodate actinobacteria isolated from narrow reed grass infected by the nematode Heteroanguina graminophila.</title>
        <authorList>
            <person name="Evtushenko L.I."/>
            <person name="Dorofeeva L.V."/>
            <person name="Dobrovolskaya T.G."/>
            <person name="Streshinskaya G.M."/>
            <person name="Subbotin S.A."/>
            <person name="Tiedje J.M."/>
        </authorList>
    </citation>
    <scope>NUCLEOTIDE SEQUENCE [LARGE SCALE GENOMIC DNA]</scope>
    <source>
        <strain evidence="3 4">VKM Ac-1804</strain>
    </source>
</reference>
<keyword evidence="1" id="KW-1133">Transmembrane helix</keyword>
<keyword evidence="1" id="KW-0472">Membrane</keyword>
<dbReference type="Proteomes" id="UP000032503">
    <property type="component" value="Unassembled WGS sequence"/>
</dbReference>
<proteinExistence type="predicted"/>
<dbReference type="RefSeq" id="WP_044440854.1">
    <property type="nucleotide sequence ID" value="NZ_JYFC01000003.1"/>
</dbReference>
<evidence type="ECO:0000313" key="4">
    <source>
        <dbReference type="Proteomes" id="UP000032503"/>
    </source>
</evidence>
<dbReference type="SUPFAM" id="SSF50998">
    <property type="entry name" value="Quinoprotein alcohol dehydrogenase-like"/>
    <property type="match status" value="1"/>
</dbReference>
<dbReference type="PANTHER" id="PTHR34512:SF30">
    <property type="entry name" value="OUTER MEMBRANE PROTEIN ASSEMBLY FACTOR BAMB"/>
    <property type="match status" value="1"/>
</dbReference>
<feature type="transmembrane region" description="Helical" evidence="1">
    <location>
        <begin position="37"/>
        <end position="58"/>
    </location>
</feature>
<keyword evidence="4" id="KW-1185">Reference proteome</keyword>
<name>A0ABR5CFT2_9MICO</name>
<dbReference type="InterPro" id="IPR015943">
    <property type="entry name" value="WD40/YVTN_repeat-like_dom_sf"/>
</dbReference>
<organism evidence="3 4">
    <name type="scientific">Agreia bicolorata</name>
    <dbReference type="NCBI Taxonomy" id="110935"/>
    <lineage>
        <taxon>Bacteria</taxon>
        <taxon>Bacillati</taxon>
        <taxon>Actinomycetota</taxon>
        <taxon>Actinomycetes</taxon>
        <taxon>Micrococcales</taxon>
        <taxon>Microbacteriaceae</taxon>
        <taxon>Agreia</taxon>
    </lineage>
</organism>
<dbReference type="InterPro" id="IPR011047">
    <property type="entry name" value="Quinoprotein_ADH-like_sf"/>
</dbReference>
<dbReference type="EMBL" id="JYFC01000003">
    <property type="protein sequence ID" value="KJC64454.1"/>
    <property type="molecule type" value="Genomic_DNA"/>
</dbReference>
<dbReference type="Gene3D" id="2.130.10.10">
    <property type="entry name" value="YVTN repeat-like/Quinoprotein amine dehydrogenase"/>
    <property type="match status" value="1"/>
</dbReference>
<dbReference type="PANTHER" id="PTHR34512">
    <property type="entry name" value="CELL SURFACE PROTEIN"/>
    <property type="match status" value="1"/>
</dbReference>
<feature type="transmembrane region" description="Helical" evidence="1">
    <location>
        <begin position="12"/>
        <end position="31"/>
    </location>
</feature>
<keyword evidence="1" id="KW-0812">Transmembrane</keyword>
<evidence type="ECO:0000259" key="2">
    <source>
        <dbReference type="Pfam" id="PF13360"/>
    </source>
</evidence>
<feature type="transmembrane region" description="Helical" evidence="1">
    <location>
        <begin position="65"/>
        <end position="86"/>
    </location>
</feature>
<evidence type="ECO:0000256" key="1">
    <source>
        <dbReference type="SAM" id="Phobius"/>
    </source>
</evidence>
<feature type="domain" description="Pyrrolo-quinoline quinone repeat" evidence="2">
    <location>
        <begin position="118"/>
        <end position="252"/>
    </location>
</feature>
<comment type="caution">
    <text evidence="3">The sequence shown here is derived from an EMBL/GenBank/DDBJ whole genome shotgun (WGS) entry which is preliminary data.</text>
</comment>